<dbReference type="AlphaFoldDB" id="A0A7H8RF98"/>
<dbReference type="SUPFAM" id="SSF57701">
    <property type="entry name" value="Zn2/Cys6 DNA-binding domain"/>
    <property type="match status" value="1"/>
</dbReference>
<feature type="signal peptide" evidence="7">
    <location>
        <begin position="1"/>
        <end position="20"/>
    </location>
</feature>
<dbReference type="GO" id="GO:0005634">
    <property type="term" value="C:nucleus"/>
    <property type="evidence" value="ECO:0007669"/>
    <property type="project" value="UniProtKB-SubCell"/>
</dbReference>
<evidence type="ECO:0000256" key="4">
    <source>
        <dbReference type="ARBA" id="ARBA00023125"/>
    </source>
</evidence>
<keyword evidence="7" id="KW-0732">Signal</keyword>
<feature type="chain" id="PRO_5028850553" description="Zn(2)-C6 fungal-type domain-containing protein" evidence="7">
    <location>
        <begin position="21"/>
        <end position="834"/>
    </location>
</feature>
<reference evidence="10" key="1">
    <citation type="submission" date="2020-06" db="EMBL/GenBank/DDBJ databases">
        <title>A chromosome-scale genome assembly of Talaromyces rugulosus W13939.</title>
        <authorList>
            <person name="Wang B."/>
            <person name="Guo L."/>
            <person name="Ye K."/>
            <person name="Wang L."/>
        </authorList>
    </citation>
    <scope>NUCLEOTIDE SEQUENCE [LARGE SCALE GENOMIC DNA]</scope>
    <source>
        <strain evidence="10">W13939</strain>
    </source>
</reference>
<keyword evidence="6" id="KW-0539">Nucleus</keyword>
<proteinExistence type="predicted"/>
<dbReference type="InterPro" id="IPR001138">
    <property type="entry name" value="Zn2Cys6_DnaBD"/>
</dbReference>
<evidence type="ECO:0000256" key="5">
    <source>
        <dbReference type="ARBA" id="ARBA00023163"/>
    </source>
</evidence>
<evidence type="ECO:0000256" key="2">
    <source>
        <dbReference type="ARBA" id="ARBA00022723"/>
    </source>
</evidence>
<name>A0A7H8RF98_TALRU</name>
<evidence type="ECO:0000256" key="6">
    <source>
        <dbReference type="ARBA" id="ARBA00023242"/>
    </source>
</evidence>
<evidence type="ECO:0000256" key="7">
    <source>
        <dbReference type="SAM" id="SignalP"/>
    </source>
</evidence>
<dbReference type="GeneID" id="55999429"/>
<dbReference type="PANTHER" id="PTHR47338:SF7">
    <property type="entry name" value="ZN(II)2CYS6 TRANSCRIPTION FACTOR (EUROFUNG)"/>
    <property type="match status" value="1"/>
</dbReference>
<dbReference type="Pfam" id="PF00172">
    <property type="entry name" value="Zn_clus"/>
    <property type="match status" value="1"/>
</dbReference>
<keyword evidence="2" id="KW-0479">Metal-binding</keyword>
<accession>A0A7H8RF98</accession>
<dbReference type="CDD" id="cd12148">
    <property type="entry name" value="fungal_TF_MHR"/>
    <property type="match status" value="1"/>
</dbReference>
<dbReference type="SMART" id="SM00066">
    <property type="entry name" value="GAL4"/>
    <property type="match status" value="1"/>
</dbReference>
<evidence type="ECO:0000313" key="9">
    <source>
        <dbReference type="EMBL" id="QKX64777.1"/>
    </source>
</evidence>
<feature type="domain" description="Zn(2)-C6 fungal-type" evidence="8">
    <location>
        <begin position="277"/>
        <end position="307"/>
    </location>
</feature>
<dbReference type="InterPro" id="IPR050815">
    <property type="entry name" value="TF_fung"/>
</dbReference>
<comment type="subcellular location">
    <subcellularLocation>
        <location evidence="1">Nucleus</location>
    </subcellularLocation>
</comment>
<dbReference type="Gene3D" id="4.10.240.10">
    <property type="entry name" value="Zn(2)-C6 fungal-type DNA-binding domain"/>
    <property type="match status" value="1"/>
</dbReference>
<dbReference type="PANTHER" id="PTHR47338">
    <property type="entry name" value="ZN(II)2CYS6 TRANSCRIPTION FACTOR (EUROFUNG)-RELATED"/>
    <property type="match status" value="1"/>
</dbReference>
<dbReference type="SMART" id="SM00906">
    <property type="entry name" value="Fungal_trans"/>
    <property type="match status" value="1"/>
</dbReference>
<dbReference type="CDD" id="cd00067">
    <property type="entry name" value="GAL4"/>
    <property type="match status" value="1"/>
</dbReference>
<evidence type="ECO:0000256" key="1">
    <source>
        <dbReference type="ARBA" id="ARBA00004123"/>
    </source>
</evidence>
<dbReference type="GO" id="GO:0008270">
    <property type="term" value="F:zinc ion binding"/>
    <property type="evidence" value="ECO:0007669"/>
    <property type="project" value="InterPro"/>
</dbReference>
<keyword evidence="10" id="KW-1185">Reference proteome</keyword>
<dbReference type="Gene3D" id="1.20.1280.140">
    <property type="match status" value="1"/>
</dbReference>
<protein>
    <recommendedName>
        <fullName evidence="8">Zn(2)-C6 fungal-type domain-containing protein</fullName>
    </recommendedName>
</protein>
<dbReference type="PROSITE" id="PS50048">
    <property type="entry name" value="ZN2_CY6_FUNGAL_2"/>
    <property type="match status" value="1"/>
</dbReference>
<gene>
    <name evidence="9" type="ORF">TRUGW13939_11953</name>
</gene>
<dbReference type="PROSITE" id="PS00463">
    <property type="entry name" value="ZN2_CY6_FUNGAL_1"/>
    <property type="match status" value="1"/>
</dbReference>
<keyword evidence="5" id="KW-0804">Transcription</keyword>
<dbReference type="InterPro" id="IPR036864">
    <property type="entry name" value="Zn2-C6_fun-type_DNA-bd_sf"/>
</dbReference>
<dbReference type="GO" id="GO:0006351">
    <property type="term" value="P:DNA-templated transcription"/>
    <property type="evidence" value="ECO:0007669"/>
    <property type="project" value="InterPro"/>
</dbReference>
<keyword evidence="4" id="KW-0238">DNA-binding</keyword>
<dbReference type="GO" id="GO:0003677">
    <property type="term" value="F:DNA binding"/>
    <property type="evidence" value="ECO:0007669"/>
    <property type="project" value="UniProtKB-KW"/>
</dbReference>
<dbReference type="RefSeq" id="XP_035350950.1">
    <property type="nucleotide sequence ID" value="XM_035495057.1"/>
</dbReference>
<sequence>MHHSIITFFLSTSLLGIVRAASGPDAIVAGIKNVTNDIVTINSTLNTFNGSLIGTLTALQIQGQAQDLLSGIQSTTATANATSVLGQADSITVTNSVTGLQTSVYSLLDNFIAHHQAFETAVLGVASATGLVESDLTNIKNATDALGNAIISKLIPEIQKLAPLVLSEIDFHFQRALQMESAGVMNGCTTGGLPRADVSYVPRCIFVAVIVVGIWQQASPSSPFHADAAFAAPVNYYTGGQEQESSGVARVDNHVGLSKQNQTTDAFRRKRERIYRACVECRLSKTKCNGVKPSCMRCQQRRIKCMYEQTPQSLPAWAQRLTVPTNPASTTAVASLSDGTREIDTVPVTHHDAYRSTSPDPLQQSTATIVDEKSSLSWLTSPTLPPAKQARLLAEQYFTNIHPLRCFAFIHKPSFLQNMEARGLPRERNALLHIICALGAQFYALEQQEEGLSLEPGFIRAAGSQWATAAQHLILTDLDQISVQNLMAAHLLQDYVVRIGNYALAFMLSAMASRMSQALQINLEYSTDILCKETEKHPSITIRESRRRLMWSCYVADSLVGSGVDQLTMINDDDLKIQLPCNERNFTQQIICITETLRDRQPLPFISPELRPSNPQDNMGIAAYFLRHMEIRRRVLRYIKHLDQAKLPWLPDSEFSVLDAECKAWYNSLPPSLQFTSTAVYIRKDTHQLGALCILHCGYHETMCDLYRIGAPHLYKIRAAFDFPQEQSPFLHSVQWTLFEHARSIAKIVEEAMRHGTRILADSWLPSIIYDSCRIMVYYLTQLIDPSDTKTPLTLETVPLLERNVKALKRMQAIHAVAEPLVFSTLQQMLLCRN</sequence>
<dbReference type="OrthoDB" id="2563500at2759"/>
<evidence type="ECO:0000259" key="8">
    <source>
        <dbReference type="PROSITE" id="PS50048"/>
    </source>
</evidence>
<dbReference type="Proteomes" id="UP000509510">
    <property type="component" value="Chromosome VI"/>
</dbReference>
<keyword evidence="3" id="KW-0805">Transcription regulation</keyword>
<evidence type="ECO:0000256" key="3">
    <source>
        <dbReference type="ARBA" id="ARBA00023015"/>
    </source>
</evidence>
<dbReference type="InterPro" id="IPR007219">
    <property type="entry name" value="XnlR_reg_dom"/>
</dbReference>
<organism evidence="9 10">
    <name type="scientific">Talaromyces rugulosus</name>
    <name type="common">Penicillium rugulosum</name>
    <dbReference type="NCBI Taxonomy" id="121627"/>
    <lineage>
        <taxon>Eukaryota</taxon>
        <taxon>Fungi</taxon>
        <taxon>Dikarya</taxon>
        <taxon>Ascomycota</taxon>
        <taxon>Pezizomycotina</taxon>
        <taxon>Eurotiomycetes</taxon>
        <taxon>Eurotiomycetidae</taxon>
        <taxon>Eurotiales</taxon>
        <taxon>Trichocomaceae</taxon>
        <taxon>Talaromyces</taxon>
        <taxon>Talaromyces sect. Islandici</taxon>
    </lineage>
</organism>
<dbReference type="EMBL" id="CP055903">
    <property type="protein sequence ID" value="QKX64777.1"/>
    <property type="molecule type" value="Genomic_DNA"/>
</dbReference>
<dbReference type="GO" id="GO:0000981">
    <property type="term" value="F:DNA-binding transcription factor activity, RNA polymerase II-specific"/>
    <property type="evidence" value="ECO:0007669"/>
    <property type="project" value="InterPro"/>
</dbReference>
<dbReference type="Pfam" id="PF04082">
    <property type="entry name" value="Fungal_trans"/>
    <property type="match status" value="1"/>
</dbReference>
<dbReference type="KEGG" id="trg:TRUGW13939_11953"/>
<dbReference type="InterPro" id="IPR021054">
    <property type="entry name" value="Cell_wall_mannoprotein_1"/>
</dbReference>
<dbReference type="Pfam" id="PF12296">
    <property type="entry name" value="HsbA"/>
    <property type="match status" value="1"/>
</dbReference>
<evidence type="ECO:0000313" key="10">
    <source>
        <dbReference type="Proteomes" id="UP000509510"/>
    </source>
</evidence>